<accession>A0A291LFB8</accession>
<evidence type="ECO:0000313" key="1">
    <source>
        <dbReference type="EMBL" id="ATI17714.1"/>
    </source>
</evidence>
<dbReference type="EMBL" id="MF498774">
    <property type="protein sequence ID" value="ATI17714.1"/>
    <property type="molecule type" value="Genomic_DNA"/>
</dbReference>
<evidence type="ECO:0000313" key="2">
    <source>
        <dbReference type="Proteomes" id="UP000258444"/>
    </source>
</evidence>
<reference evidence="1 2" key="1">
    <citation type="submission" date="2017-07" db="EMBL/GenBank/DDBJ databases">
        <title>In vitro design and evaluation of phage cocktails against multidrug-resistant Aeromonas salmonicida.</title>
        <authorList>
            <person name="Chen L."/>
            <person name="Yuan S."/>
            <person name="Ma Y."/>
        </authorList>
    </citation>
    <scope>NUCLEOTIDE SEQUENCE [LARGE SCALE GENOMIC DNA]</scope>
</reference>
<sequence length="132" mass="15407">MNKHDIHLIGISKFIKKGLTVVQSSLIFKQTSEEWKNIHGVDVDKIYCYINNEGKDIYAIGRLRSCCGPWLSVSCRSLRKKGYIAFDFNDEIEIPYGSGMKTAYRVLFSDTPKYEYDEEARHPVAYFEKYFK</sequence>
<name>A0A291LFB8_9CAUD</name>
<dbReference type="Proteomes" id="UP000258444">
    <property type="component" value="Genome"/>
</dbReference>
<protein>
    <submittedName>
        <fullName evidence="1">Uncharacterized protein</fullName>
    </submittedName>
</protein>
<proteinExistence type="predicted"/>
<organism evidence="1 2">
    <name type="scientific">Aeromonas phage AS-yj</name>
    <dbReference type="NCBI Taxonomy" id="2026115"/>
    <lineage>
        <taxon>Viruses</taxon>
        <taxon>Duplodnaviria</taxon>
        <taxon>Heunggongvirae</taxon>
        <taxon>Uroviricota</taxon>
        <taxon>Caudoviricetes</taxon>
        <taxon>Pantevenvirales</taxon>
        <taxon>Straboviridae</taxon>
        <taxon>Emmerichvirinae</taxon>
        <taxon>Ceceduovirus</taxon>
        <taxon>Ceceduovirus aszj</taxon>
    </lineage>
</organism>